<dbReference type="SFLD" id="SFLDS00003">
    <property type="entry name" value="Haloacid_Dehalogenase"/>
    <property type="match status" value="1"/>
</dbReference>
<dbReference type="SFLD" id="SFLDG01135">
    <property type="entry name" value="C1.5.6:_HAD__Beta-PGM__Phospha"/>
    <property type="match status" value="1"/>
</dbReference>
<dbReference type="PANTHER" id="PTHR18901">
    <property type="entry name" value="2-DEOXYGLUCOSE-6-PHOSPHATE PHOSPHATASE 2"/>
    <property type="match status" value="1"/>
</dbReference>
<dbReference type="NCBIfam" id="TIGR01509">
    <property type="entry name" value="HAD-SF-IA-v3"/>
    <property type="match status" value="1"/>
</dbReference>
<gene>
    <name evidence="1" type="ORF">UFOPK2399_01256</name>
</gene>
<name>A0A6J6PLR2_9ZZZZ</name>
<dbReference type="InterPro" id="IPR036412">
    <property type="entry name" value="HAD-like_sf"/>
</dbReference>
<evidence type="ECO:0000313" key="1">
    <source>
        <dbReference type="EMBL" id="CAB4699529.1"/>
    </source>
</evidence>
<reference evidence="1" key="1">
    <citation type="submission" date="2020-05" db="EMBL/GenBank/DDBJ databases">
        <authorList>
            <person name="Chiriac C."/>
            <person name="Salcher M."/>
            <person name="Ghai R."/>
            <person name="Kavagutti S V."/>
        </authorList>
    </citation>
    <scope>NUCLEOTIDE SEQUENCE</scope>
</reference>
<dbReference type="AlphaFoldDB" id="A0A6J6PLR2"/>
<dbReference type="Pfam" id="PF00702">
    <property type="entry name" value="Hydrolase"/>
    <property type="match status" value="1"/>
</dbReference>
<sequence>MSGWQIEAVIFDMDGVLIDSEHVWDEIRENLAKERGGRWHDGAQRAMMGMSSPEWSAYMHDVIGLADTPAEINAEVVRQMLERYSVEPPWIDGAREAIVRMAENWTIGLASSSNRELIDRVLEAGGLTERFGAAVSSEEVAGGKPRPDVYLEAARRLDVDPTHCVAIEDSHNGIRSAKAAGMACIAIPNPMFPPGDALAEADLVIGSISELDEAAVRQARISTLA</sequence>
<proteinExistence type="predicted"/>
<dbReference type="EMBL" id="CAEZXP010000003">
    <property type="protein sequence ID" value="CAB4699529.1"/>
    <property type="molecule type" value="Genomic_DNA"/>
</dbReference>
<dbReference type="InterPro" id="IPR023198">
    <property type="entry name" value="PGP-like_dom2"/>
</dbReference>
<accession>A0A6J6PLR2</accession>
<dbReference type="InterPro" id="IPR023214">
    <property type="entry name" value="HAD_sf"/>
</dbReference>
<protein>
    <submittedName>
        <fullName evidence="1">Unannotated protein</fullName>
    </submittedName>
</protein>
<dbReference type="PRINTS" id="PR00413">
    <property type="entry name" value="HADHALOGNASE"/>
</dbReference>
<dbReference type="NCBIfam" id="TIGR01549">
    <property type="entry name" value="HAD-SF-IA-v1"/>
    <property type="match status" value="1"/>
</dbReference>
<dbReference type="SUPFAM" id="SSF56784">
    <property type="entry name" value="HAD-like"/>
    <property type="match status" value="1"/>
</dbReference>
<dbReference type="Gene3D" id="3.40.50.1000">
    <property type="entry name" value="HAD superfamily/HAD-like"/>
    <property type="match status" value="1"/>
</dbReference>
<dbReference type="PANTHER" id="PTHR18901:SF38">
    <property type="entry name" value="PSEUDOURIDINE-5'-PHOSPHATASE"/>
    <property type="match status" value="1"/>
</dbReference>
<dbReference type="InterPro" id="IPR006439">
    <property type="entry name" value="HAD-SF_hydro_IA"/>
</dbReference>
<dbReference type="SFLD" id="SFLDG01129">
    <property type="entry name" value="C1.5:_HAD__Beta-PGM__Phosphata"/>
    <property type="match status" value="1"/>
</dbReference>
<organism evidence="1">
    <name type="scientific">freshwater metagenome</name>
    <dbReference type="NCBI Taxonomy" id="449393"/>
    <lineage>
        <taxon>unclassified sequences</taxon>
        <taxon>metagenomes</taxon>
        <taxon>ecological metagenomes</taxon>
    </lineage>
</organism>
<dbReference type="Gene3D" id="1.10.150.240">
    <property type="entry name" value="Putative phosphatase, domain 2"/>
    <property type="match status" value="1"/>
</dbReference>